<comment type="caution">
    <text evidence="3">The sequence shown here is derived from an EMBL/GenBank/DDBJ whole genome shotgun (WGS) entry which is preliminary data.</text>
</comment>
<organism evidence="3 4">
    <name type="scientific">Salinisphaera orenii MK-B5</name>
    <dbReference type="NCBI Taxonomy" id="856730"/>
    <lineage>
        <taxon>Bacteria</taxon>
        <taxon>Pseudomonadati</taxon>
        <taxon>Pseudomonadota</taxon>
        <taxon>Gammaproteobacteria</taxon>
        <taxon>Salinisphaerales</taxon>
        <taxon>Salinisphaeraceae</taxon>
        <taxon>Salinisphaera</taxon>
    </lineage>
</organism>
<dbReference type="EMBL" id="AYKH01000020">
    <property type="protein sequence ID" value="ROO26514.1"/>
    <property type="molecule type" value="Genomic_DNA"/>
</dbReference>
<dbReference type="RefSeq" id="WP_123631342.1">
    <property type="nucleotide sequence ID" value="NZ_AYKH01000020.1"/>
</dbReference>
<feature type="compositionally biased region" description="Polar residues" evidence="1">
    <location>
        <begin position="235"/>
        <end position="246"/>
    </location>
</feature>
<feature type="region of interest" description="Disordered" evidence="1">
    <location>
        <begin position="497"/>
        <end position="538"/>
    </location>
</feature>
<gene>
    <name evidence="3" type="ORF">SAOR_10250</name>
</gene>
<name>A0A423PLL7_9GAMM</name>
<evidence type="ECO:0000256" key="1">
    <source>
        <dbReference type="SAM" id="MobiDB-lite"/>
    </source>
</evidence>
<feature type="region of interest" description="Disordered" evidence="1">
    <location>
        <begin position="175"/>
        <end position="248"/>
    </location>
</feature>
<feature type="transmembrane region" description="Helical" evidence="2">
    <location>
        <begin position="45"/>
        <end position="65"/>
    </location>
</feature>
<keyword evidence="4" id="KW-1185">Reference proteome</keyword>
<keyword evidence="2" id="KW-0472">Membrane</keyword>
<dbReference type="Proteomes" id="UP000283993">
    <property type="component" value="Unassembled WGS sequence"/>
</dbReference>
<dbReference type="AlphaFoldDB" id="A0A423PLL7"/>
<feature type="transmembrane region" description="Helical" evidence="2">
    <location>
        <begin position="21"/>
        <end position="39"/>
    </location>
</feature>
<feature type="compositionally biased region" description="Basic and acidic residues" evidence="1">
    <location>
        <begin position="219"/>
        <end position="231"/>
    </location>
</feature>
<keyword evidence="2" id="KW-1133">Transmembrane helix</keyword>
<proteinExistence type="predicted"/>
<sequence>MTPPGLLTYHHDRADLRGATVLAFFGGLVLLAIALPIVHHLAPGPLALGVGATTVVAWVLAWGILGYRARAARGREEVVRFDAAGFESRLFGRVAFADVRTHIAGRDSRLLRWEVTAPSLTLRLAGGRRIHFHLDSRHYRHDLQDYVAFIDTARAGLQGERLTDSTQLLPGHAALFGETADPPRPDRPARVSHAAGTAAPKRADPAPTQTRRARPSRRAAADDNHGEREPRAAASTMSRANQSANRRFSRQMARHSKWAALAVVLLPLTYSIRACDSGPIQSMVAPNPFENMKEEAPKALERSSSVLQTAVAEQGPVYMWGPADNDRQLKPLLAPNIKTRQSGIDMLDTMNAAGSITDFIVGGEAEGYRMGLQHDDTATLTSYSQISLRPVDDERTLSFFLLPAPDASNSDRAGQLPDVHWRIRYRQVADIPDKLDEFNGRLPMPIITRWLKMTPRPSLVVTASRYQGMTDDEFQAAIEAVKQDLARRGIDTNDFEIQRFEDGTVENAGPDRRPESPARDNTAATGASDRRPGSDAVQ</sequence>
<evidence type="ECO:0000313" key="4">
    <source>
        <dbReference type="Proteomes" id="UP000283993"/>
    </source>
</evidence>
<feature type="compositionally biased region" description="Basic and acidic residues" evidence="1">
    <location>
        <begin position="509"/>
        <end position="518"/>
    </location>
</feature>
<keyword evidence="2" id="KW-0812">Transmembrane</keyword>
<accession>A0A423PLL7</accession>
<protein>
    <submittedName>
        <fullName evidence="3">Uncharacterized protein</fullName>
    </submittedName>
</protein>
<evidence type="ECO:0000313" key="3">
    <source>
        <dbReference type="EMBL" id="ROO26514.1"/>
    </source>
</evidence>
<evidence type="ECO:0000256" key="2">
    <source>
        <dbReference type="SAM" id="Phobius"/>
    </source>
</evidence>
<reference evidence="3 4" key="1">
    <citation type="submission" date="2013-10" db="EMBL/GenBank/DDBJ databases">
        <title>Salinisphaera orenii MK-B5 Genome Sequencing.</title>
        <authorList>
            <person name="Lai Q."/>
            <person name="Li C."/>
            <person name="Shao Z."/>
        </authorList>
    </citation>
    <scope>NUCLEOTIDE SEQUENCE [LARGE SCALE GENOMIC DNA]</scope>
    <source>
        <strain evidence="3 4">MK-B5</strain>
    </source>
</reference>
<feature type="compositionally biased region" description="Basic and acidic residues" evidence="1">
    <location>
        <begin position="528"/>
        <end position="538"/>
    </location>
</feature>